<organism evidence="1 2">
    <name type="scientific">Fusarium poae</name>
    <dbReference type="NCBI Taxonomy" id="36050"/>
    <lineage>
        <taxon>Eukaryota</taxon>
        <taxon>Fungi</taxon>
        <taxon>Dikarya</taxon>
        <taxon>Ascomycota</taxon>
        <taxon>Pezizomycotina</taxon>
        <taxon>Sordariomycetes</taxon>
        <taxon>Hypocreomycetidae</taxon>
        <taxon>Hypocreales</taxon>
        <taxon>Nectriaceae</taxon>
        <taxon>Fusarium</taxon>
    </lineage>
</organism>
<dbReference type="AlphaFoldDB" id="A0A1B8ABG5"/>
<dbReference type="EMBL" id="LYXU01000004">
    <property type="protein sequence ID" value="OBS17818.1"/>
    <property type="molecule type" value="Genomic_DNA"/>
</dbReference>
<proteinExistence type="predicted"/>
<dbReference type="Proteomes" id="UP000091967">
    <property type="component" value="Unassembled WGS sequence"/>
</dbReference>
<sequence length="168" mass="18887">MKAVIRVPFTARNTAVMLLTNAARRRKTRRGFTQFVATSDAAKEYQKKTTLSVSQRETQSCGFAQSIVARQMAATNINATQTPNTVKITPRRTNARFRTALRIEVRNTTAANTLASIPTAFTRHWPRVGVKTNAVTIRRAPRQGVLDMWTWIPTTIRRSFAPTIVNAR</sequence>
<keyword evidence="2" id="KW-1185">Reference proteome</keyword>
<gene>
    <name evidence="1" type="ORF">FPOA_09548</name>
</gene>
<evidence type="ECO:0000313" key="1">
    <source>
        <dbReference type="EMBL" id="OBS17818.1"/>
    </source>
</evidence>
<evidence type="ECO:0000313" key="2">
    <source>
        <dbReference type="Proteomes" id="UP000091967"/>
    </source>
</evidence>
<accession>A0A1B8ABG5</accession>
<protein>
    <submittedName>
        <fullName evidence="1">Uncharacterized protein</fullName>
    </submittedName>
</protein>
<comment type="caution">
    <text evidence="1">The sequence shown here is derived from an EMBL/GenBank/DDBJ whole genome shotgun (WGS) entry which is preliminary data.</text>
</comment>
<reference evidence="1 2" key="1">
    <citation type="submission" date="2016-06" db="EMBL/GenBank/DDBJ databases">
        <title>Living apart together: crosstalk between the core and supernumerary genomes in a fungal plant pathogen.</title>
        <authorList>
            <person name="Vanheule A."/>
            <person name="Audenaert K."/>
            <person name="Warris S."/>
            <person name="Van De Geest H."/>
            <person name="Schijlen E."/>
            <person name="Hofte M."/>
            <person name="De Saeger S."/>
            <person name="Haesaert G."/>
            <person name="Waalwijk C."/>
            <person name="Van Der Lee T."/>
        </authorList>
    </citation>
    <scope>NUCLEOTIDE SEQUENCE [LARGE SCALE GENOMIC DNA]</scope>
    <source>
        <strain evidence="1 2">2516</strain>
    </source>
</reference>
<name>A0A1B8ABG5_FUSPO</name>